<protein>
    <submittedName>
        <fullName evidence="3">Putative lipoprotein</fullName>
    </submittedName>
</protein>
<dbReference type="PATRIC" id="fig|1205910.3.peg.3109"/>
<name>J7LA24_NOCAA</name>
<dbReference type="KEGG" id="nal:B005_3293"/>
<dbReference type="HOGENOM" id="CLU_534036_0_0_11"/>
<proteinExistence type="predicted"/>
<organism evidence="3 4">
    <name type="scientific">Nocardiopsis alba (strain ATCC BAA-2165 / BE74)</name>
    <dbReference type="NCBI Taxonomy" id="1205910"/>
    <lineage>
        <taxon>Bacteria</taxon>
        <taxon>Bacillati</taxon>
        <taxon>Actinomycetota</taxon>
        <taxon>Actinomycetes</taxon>
        <taxon>Streptosporangiales</taxon>
        <taxon>Nocardiopsidaceae</taxon>
        <taxon>Nocardiopsis</taxon>
    </lineage>
</organism>
<reference evidence="4" key="2">
    <citation type="submission" date="2012-08" db="EMBL/GenBank/DDBJ databases">
        <title>Whole-genome sequence of Nocardiopsis alba strain ATCC BAA-2165 associated with honeybees.</title>
        <authorList>
            <person name="Qiao J."/>
            <person name="Chen L."/>
            <person name="Li Y."/>
            <person name="Wang J."/>
            <person name="Zhang W."/>
            <person name="Chen S."/>
        </authorList>
    </citation>
    <scope>NUCLEOTIDE SEQUENCE [LARGE SCALE GENOMIC DNA]</scope>
    <source>
        <strain evidence="4">ATCC BAA-2165 / BE74</strain>
    </source>
</reference>
<dbReference type="Proteomes" id="UP000003779">
    <property type="component" value="Chromosome"/>
</dbReference>
<keyword evidence="2" id="KW-0732">Signal</keyword>
<reference evidence="3 4" key="1">
    <citation type="journal article" date="2012" name="J. Bacteriol.">
        <title>Whole-Genome Sequence of Nocardiopsis alba Strain ATCC BAA-2165, Associated with Honeybees.</title>
        <authorList>
            <person name="Qiao J."/>
            <person name="Chen L."/>
            <person name="Li Y."/>
            <person name="Wang J."/>
            <person name="Zhang W."/>
            <person name="Chen S."/>
        </authorList>
    </citation>
    <scope>NUCLEOTIDE SEQUENCE [LARGE SCALE GENOMIC DNA]</scope>
    <source>
        <strain evidence="4">ATCC BAA-2165 / BE74</strain>
    </source>
</reference>
<evidence type="ECO:0000313" key="3">
    <source>
        <dbReference type="EMBL" id="AFR08275.1"/>
    </source>
</evidence>
<evidence type="ECO:0000256" key="1">
    <source>
        <dbReference type="SAM" id="MobiDB-lite"/>
    </source>
</evidence>
<feature type="chain" id="PRO_5003794522" evidence="2">
    <location>
        <begin position="22"/>
        <end position="510"/>
    </location>
</feature>
<dbReference type="EMBL" id="CP003788">
    <property type="protein sequence ID" value="AFR08275.1"/>
    <property type="molecule type" value="Genomic_DNA"/>
</dbReference>
<gene>
    <name evidence="3" type="ordered locus">B005_3293</name>
</gene>
<sequence length="510" mass="54746">MLAPATALALLLSACGGSSPAENGQDTSSEERAEETADQPSITESGLFSSTCEAGENIYTLRSADDGTEISSLTFSGDLVAADTSEALGHGRAPDIEQTIDHRDFDVCGGQLISVSLHEHLVLRSYEEEVNGSKVQTFGVTSEEGAVTTLAPEQEVSDFGTPVDYLNPLYDAVNERIVFVEYDTSSSEGTVQAMDLHSAEISDLGTCEGINSCDKLAVLPQSGIVVGGDLAYPFSPDAQSGATDRIVVESPNGETLIHADYTETSYSYTKNETTLYFIDIETALSENPDIIGMSSSVAAVSQYRVKLDIIGEPEFIDENTLLLKSNELAVWEFTEELLAEHGPDEESGDFTSSALPVEDTLIPEGPRRNKNVLLSPDRTEILFYSSPESGPGSWYRVPSDGSSEPEEAPELANLDAFGYDWRIGCAAPRVSEPPQARLRRGFLAGAVIDIRTTAGTRSRSSEVWRLASASSLTRCHIPATSASSSRVNDSLRWGSSPDSVNRARARRTPG</sequence>
<evidence type="ECO:0000313" key="4">
    <source>
        <dbReference type="Proteomes" id="UP000003779"/>
    </source>
</evidence>
<feature type="region of interest" description="Disordered" evidence="1">
    <location>
        <begin position="17"/>
        <end position="47"/>
    </location>
</feature>
<dbReference type="AlphaFoldDB" id="J7LA24"/>
<feature type="signal peptide" evidence="2">
    <location>
        <begin position="1"/>
        <end position="21"/>
    </location>
</feature>
<keyword evidence="3" id="KW-0449">Lipoprotein</keyword>
<evidence type="ECO:0000256" key="2">
    <source>
        <dbReference type="SAM" id="SignalP"/>
    </source>
</evidence>
<feature type="compositionally biased region" description="Polar residues" evidence="1">
    <location>
        <begin position="38"/>
        <end position="47"/>
    </location>
</feature>
<accession>J7LA24</accession>
<feature type="region of interest" description="Disordered" evidence="1">
    <location>
        <begin position="486"/>
        <end position="510"/>
    </location>
</feature>